<keyword evidence="4 15" id="KW-0001">2Fe-2S</keyword>
<dbReference type="HAMAP" id="MF_00012">
    <property type="entry name" value="IlvD"/>
    <property type="match status" value="1"/>
</dbReference>
<dbReference type="PROSITE" id="PS00886">
    <property type="entry name" value="ILVD_EDD_1"/>
    <property type="match status" value="1"/>
</dbReference>
<proteinExistence type="inferred from homology"/>
<comment type="cofactor">
    <cofactor evidence="15">
        <name>[2Fe-2S] cluster</name>
        <dbReference type="ChEBI" id="CHEBI:190135"/>
    </cofactor>
    <text evidence="15">Binds 1 [2Fe-2S] cluster per subunit. This cluster acts as a Lewis acid cofactor.</text>
</comment>
<dbReference type="InterPro" id="IPR004404">
    <property type="entry name" value="DihydroxyA_deHydtase"/>
</dbReference>
<dbReference type="NCBIfam" id="NF002068">
    <property type="entry name" value="PRK00911.1"/>
    <property type="match status" value="1"/>
</dbReference>
<protein>
    <recommendedName>
        <fullName evidence="14 15">Dihydroxy-acid dehydratase</fullName>
        <shortName evidence="15">DAD</shortName>
        <ecNumber evidence="14 15">4.2.1.9</ecNumber>
    </recommendedName>
</protein>
<feature type="binding site" evidence="15">
    <location>
        <position position="448"/>
    </location>
    <ligand>
        <name>Mg(2+)</name>
        <dbReference type="ChEBI" id="CHEBI:18420"/>
    </ligand>
</feature>
<dbReference type="GO" id="GO:0004160">
    <property type="term" value="F:dihydroxy-acid dehydratase activity"/>
    <property type="evidence" value="ECO:0007669"/>
    <property type="project" value="UniProtKB-UniRule"/>
</dbReference>
<feature type="domain" description="Dihydroxy-acid/6-phosphogluconate dehydratase C-terminal" evidence="17">
    <location>
        <begin position="364"/>
        <end position="555"/>
    </location>
</feature>
<dbReference type="InterPro" id="IPR042096">
    <property type="entry name" value="Dihydro-acid_dehy_C"/>
</dbReference>
<evidence type="ECO:0000313" key="19">
    <source>
        <dbReference type="Proteomes" id="UP000886752"/>
    </source>
</evidence>
<dbReference type="Pfam" id="PF00920">
    <property type="entry name" value="ILVD_EDD_N"/>
    <property type="match status" value="1"/>
</dbReference>
<feature type="active site" description="Proton acceptor" evidence="15">
    <location>
        <position position="474"/>
    </location>
</feature>
<dbReference type="NCBIfam" id="TIGR00110">
    <property type="entry name" value="ilvD"/>
    <property type="match status" value="1"/>
</dbReference>
<dbReference type="InterPro" id="IPR000581">
    <property type="entry name" value="ILV_EDD_N"/>
</dbReference>
<feature type="binding site" evidence="15">
    <location>
        <position position="81"/>
    </location>
    <ligand>
        <name>Mg(2+)</name>
        <dbReference type="ChEBI" id="CHEBI:18420"/>
    </ligand>
</feature>
<dbReference type="PANTHER" id="PTHR43661:SF3">
    <property type="entry name" value="D-XYLONATE DEHYDRATASE YAGF-RELATED"/>
    <property type="match status" value="1"/>
</dbReference>
<comment type="pathway">
    <text evidence="13 15">Amino-acid biosynthesis; L-isoleucine biosynthesis; L-isoleucine from 2-oxobutanoate: step 3/4.</text>
</comment>
<evidence type="ECO:0000256" key="6">
    <source>
        <dbReference type="ARBA" id="ARBA00022842"/>
    </source>
</evidence>
<dbReference type="AlphaFoldDB" id="A0A9D1PYS2"/>
<feature type="modified residue" description="N6-carboxylysine" evidence="15">
    <location>
        <position position="124"/>
    </location>
</feature>
<sequence length="560" mass="59313">MDDAQSSLMKRGLEKAPHRSLLHALGLTREEIDRPLVGVVNAASEVVPGHMHLDRIAEAVKAGVRMAGGTPLEFPAIAVCDGIAMNHEGMRFSLPSRDYIADSCELMARAHAFDALVFIPNCDKCVPGMLMAMMRLNLPSILVSGGPMLPGNVGPHKKADLISVFEAVGGVRAHTVSEKELLAMEENACPGCGSCAGMFTANSMNCLAETIGVALPGNGTIPAAYSARLRLAKHAGMQVMELLRKNIRPLDIVTQDSVTNAITVDMALGCSTNTVLHLPAIFGEAHLDINLDVFDTVSRRTPNLCHLSPAGTHYMTDLDLAGGIPAVMAELARGGLIKTDCLTVTGKTVAENLKDRNAHIINTDVIHTLENPYSRDGGIAILRGNIAPDGAVVKKAAVAPEMLCRDVRARVFEGEAKAMKAILDGEIKPNDAVVILFEGPRGGPGMREMLSATAAITGMGLGKDVALLTDGRFSGGTNGAAIGHISPEAADGGPIGLVRDGDIIHIDIPNRKLELKVDDAELARRRAEYKAPNCKSPYGILRRYASLVTSAATGARYRDI</sequence>
<evidence type="ECO:0000256" key="9">
    <source>
        <dbReference type="ARBA" id="ARBA00023239"/>
    </source>
</evidence>
<dbReference type="GO" id="GO:0009097">
    <property type="term" value="P:isoleucine biosynthetic process"/>
    <property type="evidence" value="ECO:0007669"/>
    <property type="project" value="UniProtKB-UniRule"/>
</dbReference>
<dbReference type="GO" id="GO:0009099">
    <property type="term" value="P:L-valine biosynthetic process"/>
    <property type="evidence" value="ECO:0007669"/>
    <property type="project" value="UniProtKB-UniRule"/>
</dbReference>
<evidence type="ECO:0000256" key="7">
    <source>
        <dbReference type="ARBA" id="ARBA00023004"/>
    </source>
</evidence>
<organism evidence="18 19">
    <name type="scientific">Candidatus Desulfovibrio intestinipullorum</name>
    <dbReference type="NCBI Taxonomy" id="2838536"/>
    <lineage>
        <taxon>Bacteria</taxon>
        <taxon>Pseudomonadati</taxon>
        <taxon>Thermodesulfobacteriota</taxon>
        <taxon>Desulfovibrionia</taxon>
        <taxon>Desulfovibrionales</taxon>
        <taxon>Desulfovibrionaceae</taxon>
        <taxon>Desulfovibrio</taxon>
    </lineage>
</organism>
<comment type="similarity">
    <text evidence="2 15">Belongs to the IlvD/Edd family.</text>
</comment>
<keyword evidence="10 15" id="KW-0100">Branched-chain amino acid biosynthesis</keyword>
<dbReference type="Proteomes" id="UP000886752">
    <property type="component" value="Unassembled WGS sequence"/>
</dbReference>
<evidence type="ECO:0000313" key="18">
    <source>
        <dbReference type="EMBL" id="HIW01184.1"/>
    </source>
</evidence>
<evidence type="ECO:0000256" key="8">
    <source>
        <dbReference type="ARBA" id="ARBA00023014"/>
    </source>
</evidence>
<evidence type="ECO:0000259" key="17">
    <source>
        <dbReference type="Pfam" id="PF24877"/>
    </source>
</evidence>
<evidence type="ECO:0000256" key="15">
    <source>
        <dbReference type="HAMAP-Rule" id="MF_00012"/>
    </source>
</evidence>
<evidence type="ECO:0000256" key="5">
    <source>
        <dbReference type="ARBA" id="ARBA00022723"/>
    </source>
</evidence>
<dbReference type="SUPFAM" id="SSF52016">
    <property type="entry name" value="LeuD/IlvD-like"/>
    <property type="match status" value="1"/>
</dbReference>
<dbReference type="InterPro" id="IPR020558">
    <property type="entry name" value="DiOHA_6PGluconate_deHydtase_CS"/>
</dbReference>
<dbReference type="InterPro" id="IPR037237">
    <property type="entry name" value="IlvD/EDD_N"/>
</dbReference>
<dbReference type="EC" id="4.2.1.9" evidence="14 15"/>
<dbReference type="PANTHER" id="PTHR43661">
    <property type="entry name" value="D-XYLONATE DEHYDRATASE"/>
    <property type="match status" value="1"/>
</dbReference>
<keyword evidence="9 15" id="KW-0456">Lyase</keyword>
<comment type="function">
    <text evidence="15">Functions in the biosynthesis of branched-chain amino acids. Catalyzes the dehydration of (2R,3R)-2,3-dihydroxy-3-methylpentanoate (2,3-dihydroxy-3-methylvalerate) into 2-oxo-3-methylpentanoate (2-oxo-3-methylvalerate) and of (2R)-2,3-dihydroxy-3-methylbutanoate (2,3-dihydroxyisovalerate) into 2-oxo-3-methylbutanoate (2-oxoisovalerate), the penultimate precursor to L-isoleucine and L-valine, respectively.</text>
</comment>
<comment type="caution">
    <text evidence="18">The sequence shown here is derived from an EMBL/GenBank/DDBJ whole genome shotgun (WGS) entry which is preliminary data.</text>
</comment>
<dbReference type="PROSITE" id="PS00887">
    <property type="entry name" value="ILVD_EDD_2"/>
    <property type="match status" value="1"/>
</dbReference>
<evidence type="ECO:0000256" key="14">
    <source>
        <dbReference type="ARBA" id="ARBA00029490"/>
    </source>
</evidence>
<dbReference type="SUPFAM" id="SSF143975">
    <property type="entry name" value="IlvD/EDD N-terminal domain-like"/>
    <property type="match status" value="1"/>
</dbReference>
<evidence type="ECO:0000256" key="13">
    <source>
        <dbReference type="ARBA" id="ARBA00029437"/>
    </source>
</evidence>
<name>A0A9D1PYS2_9BACT</name>
<comment type="subunit">
    <text evidence="15">Homodimer.</text>
</comment>
<evidence type="ECO:0000256" key="10">
    <source>
        <dbReference type="ARBA" id="ARBA00023304"/>
    </source>
</evidence>
<evidence type="ECO:0000256" key="3">
    <source>
        <dbReference type="ARBA" id="ARBA00022605"/>
    </source>
</evidence>
<evidence type="ECO:0000256" key="1">
    <source>
        <dbReference type="ARBA" id="ARBA00001946"/>
    </source>
</evidence>
<dbReference type="FunFam" id="3.50.30.80:FF:000001">
    <property type="entry name" value="Dihydroxy-acid dehydratase"/>
    <property type="match status" value="1"/>
</dbReference>
<dbReference type="GO" id="GO:0000287">
    <property type="term" value="F:magnesium ion binding"/>
    <property type="evidence" value="ECO:0007669"/>
    <property type="project" value="UniProtKB-UniRule"/>
</dbReference>
<keyword evidence="5 15" id="KW-0479">Metal-binding</keyword>
<dbReference type="InterPro" id="IPR056740">
    <property type="entry name" value="ILV_EDD_C"/>
</dbReference>
<dbReference type="EMBL" id="DXHV01000073">
    <property type="protein sequence ID" value="HIW01184.1"/>
    <property type="molecule type" value="Genomic_DNA"/>
</dbReference>
<dbReference type="Pfam" id="PF24877">
    <property type="entry name" value="ILV_EDD_C"/>
    <property type="match status" value="1"/>
</dbReference>
<feature type="domain" description="Dihydroxy-acid/6-phosphogluconate dehydratase N-terminal" evidence="16">
    <location>
        <begin position="34"/>
        <end position="352"/>
    </location>
</feature>
<comment type="cofactor">
    <cofactor evidence="1 15">
        <name>Mg(2+)</name>
        <dbReference type="ChEBI" id="CHEBI:18420"/>
    </cofactor>
</comment>
<comment type="caution">
    <text evidence="15">Lacks conserved residue(s) required for the propagation of feature annotation.</text>
</comment>
<accession>A0A9D1PYS2</accession>
<dbReference type="Gene3D" id="3.50.30.80">
    <property type="entry name" value="IlvD/EDD C-terminal domain-like"/>
    <property type="match status" value="1"/>
</dbReference>
<comment type="pathway">
    <text evidence="12 15">Amino-acid biosynthesis; L-valine biosynthesis; L-valine from pyruvate: step 3/4.</text>
</comment>
<dbReference type="GO" id="GO:0005829">
    <property type="term" value="C:cytosol"/>
    <property type="evidence" value="ECO:0007669"/>
    <property type="project" value="TreeGrafter"/>
</dbReference>
<reference evidence="18" key="2">
    <citation type="submission" date="2021-04" db="EMBL/GenBank/DDBJ databases">
        <authorList>
            <person name="Gilroy R."/>
        </authorList>
    </citation>
    <scope>NUCLEOTIDE SEQUENCE</scope>
    <source>
        <strain evidence="18">ChiHecec2B26-446</strain>
    </source>
</reference>
<gene>
    <name evidence="15 18" type="primary">ilvD</name>
    <name evidence="18" type="ORF">H9894_08355</name>
</gene>
<dbReference type="GO" id="GO:0051537">
    <property type="term" value="F:2 iron, 2 sulfur cluster binding"/>
    <property type="evidence" value="ECO:0007669"/>
    <property type="project" value="UniProtKB-UniRule"/>
</dbReference>
<comment type="catalytic activity">
    <reaction evidence="15">
        <text>(2R,3R)-2,3-dihydroxy-3-methylpentanoate = (S)-3-methyl-2-oxopentanoate + H2O</text>
        <dbReference type="Rhea" id="RHEA:27694"/>
        <dbReference type="ChEBI" id="CHEBI:15377"/>
        <dbReference type="ChEBI" id="CHEBI:35146"/>
        <dbReference type="ChEBI" id="CHEBI:49258"/>
        <dbReference type="EC" id="4.2.1.9"/>
    </reaction>
</comment>
<evidence type="ECO:0000256" key="11">
    <source>
        <dbReference type="ARBA" id="ARBA00029304"/>
    </source>
</evidence>
<feature type="binding site" description="via carbamate group" evidence="15">
    <location>
        <position position="124"/>
    </location>
    <ligand>
        <name>Mg(2+)</name>
        <dbReference type="ChEBI" id="CHEBI:18420"/>
    </ligand>
</feature>
<reference evidence="18" key="1">
    <citation type="journal article" date="2021" name="PeerJ">
        <title>Extensive microbial diversity within the chicken gut microbiome revealed by metagenomics and culture.</title>
        <authorList>
            <person name="Gilroy R."/>
            <person name="Ravi A."/>
            <person name="Getino M."/>
            <person name="Pursley I."/>
            <person name="Horton D.L."/>
            <person name="Alikhan N.F."/>
            <person name="Baker D."/>
            <person name="Gharbi K."/>
            <person name="Hall N."/>
            <person name="Watson M."/>
            <person name="Adriaenssens E.M."/>
            <person name="Foster-Nyarko E."/>
            <person name="Jarju S."/>
            <person name="Secka A."/>
            <person name="Antonio M."/>
            <person name="Oren A."/>
            <person name="Chaudhuri R.R."/>
            <person name="La Ragione R."/>
            <person name="Hildebrand F."/>
            <person name="Pallen M.J."/>
        </authorList>
    </citation>
    <scope>NUCLEOTIDE SEQUENCE</scope>
    <source>
        <strain evidence="18">ChiHecec2B26-446</strain>
    </source>
</reference>
<evidence type="ECO:0000256" key="2">
    <source>
        <dbReference type="ARBA" id="ARBA00006486"/>
    </source>
</evidence>
<keyword evidence="3 15" id="KW-0028">Amino-acid biosynthesis</keyword>
<evidence type="ECO:0000259" key="16">
    <source>
        <dbReference type="Pfam" id="PF00920"/>
    </source>
</evidence>
<evidence type="ECO:0000256" key="4">
    <source>
        <dbReference type="ARBA" id="ARBA00022714"/>
    </source>
</evidence>
<comment type="catalytic activity">
    <reaction evidence="11">
        <text>(2R)-2,3-dihydroxy-3-methylbutanoate = 3-methyl-2-oxobutanoate + H2O</text>
        <dbReference type="Rhea" id="RHEA:24809"/>
        <dbReference type="ChEBI" id="CHEBI:11851"/>
        <dbReference type="ChEBI" id="CHEBI:15377"/>
        <dbReference type="ChEBI" id="CHEBI:49072"/>
        <dbReference type="EC" id="4.2.1.9"/>
    </reaction>
    <physiologicalReaction direction="left-to-right" evidence="11">
        <dbReference type="Rhea" id="RHEA:24810"/>
    </physiologicalReaction>
</comment>
<keyword evidence="6 15" id="KW-0460">Magnesium</keyword>
<keyword evidence="7 15" id="KW-0408">Iron</keyword>
<keyword evidence="8 15" id="KW-0411">Iron-sulfur</keyword>
<evidence type="ECO:0000256" key="12">
    <source>
        <dbReference type="ARBA" id="ARBA00029436"/>
    </source>
</evidence>
<feature type="binding site" evidence="15">
    <location>
        <position position="123"/>
    </location>
    <ligand>
        <name>Mg(2+)</name>
        <dbReference type="ChEBI" id="CHEBI:18420"/>
    </ligand>
</feature>